<accession>A0A9P4JGZ4</accession>
<feature type="compositionally biased region" description="Polar residues" evidence="1">
    <location>
        <begin position="351"/>
        <end position="371"/>
    </location>
</feature>
<organism evidence="2 3">
    <name type="scientific">Delitschia confertaspora ATCC 74209</name>
    <dbReference type="NCBI Taxonomy" id="1513339"/>
    <lineage>
        <taxon>Eukaryota</taxon>
        <taxon>Fungi</taxon>
        <taxon>Dikarya</taxon>
        <taxon>Ascomycota</taxon>
        <taxon>Pezizomycotina</taxon>
        <taxon>Dothideomycetes</taxon>
        <taxon>Pleosporomycetidae</taxon>
        <taxon>Pleosporales</taxon>
        <taxon>Delitschiaceae</taxon>
        <taxon>Delitschia</taxon>
    </lineage>
</organism>
<dbReference type="AlphaFoldDB" id="A0A9P4JGZ4"/>
<evidence type="ECO:0000256" key="1">
    <source>
        <dbReference type="SAM" id="MobiDB-lite"/>
    </source>
</evidence>
<sequence>MAPFRSRDRSARTRGQVEHNVLEGLPIQQYREIEVTVAPPQEKTAEQKGGRPELPMPPNSEFLPEWTQNLLRAARAGLLYKRAAVHDEEKDKVEDEEEAKPPQEAHAGFTVRKYVKIPRSREEPEPEYLAKRRKGLPSQYALHAAQAANAIPQGPMRETQVKKVDADGNATVYKVLVPEGQTVEGEIKEAEAAEIPAPAVAAPGTVVEGVGVVNADGLVVATQAVQTPPRRNRPPPPKKKGRKSGPGRGKKKVVFEPGAEGSAESATPAGSTNTLGVPGNKQETGSVGPSEVDTPMPDAQEGENEEGEEGDEGSEDDDREGGETPLTSNQPTSPPKPASSQTGETAPAPQKSANTKPQTKRQSSKDPSSSPELPLATAISHSRQNSLNQIPQLPPTVSSSEIKRETPVEAPPKTPTATQAPSEVATSHTPSGVPAGSNADVAIQPPAAEEVHFSDGDPDLFGSLERELDNNSKTRAG</sequence>
<feature type="region of interest" description="Disordered" evidence="1">
    <location>
        <begin position="221"/>
        <end position="477"/>
    </location>
</feature>
<feature type="region of interest" description="Disordered" evidence="1">
    <location>
        <begin position="1"/>
        <end position="20"/>
    </location>
</feature>
<proteinExistence type="predicted"/>
<feature type="compositionally biased region" description="Basic and acidic residues" evidence="1">
    <location>
        <begin position="464"/>
        <end position="477"/>
    </location>
</feature>
<gene>
    <name evidence="2" type="ORF">GQ43DRAFT_444593</name>
</gene>
<reference evidence="2" key="1">
    <citation type="journal article" date="2020" name="Stud. Mycol.">
        <title>101 Dothideomycetes genomes: a test case for predicting lifestyles and emergence of pathogens.</title>
        <authorList>
            <person name="Haridas S."/>
            <person name="Albert R."/>
            <person name="Binder M."/>
            <person name="Bloem J."/>
            <person name="Labutti K."/>
            <person name="Salamov A."/>
            <person name="Andreopoulos B."/>
            <person name="Baker S."/>
            <person name="Barry K."/>
            <person name="Bills G."/>
            <person name="Bluhm B."/>
            <person name="Cannon C."/>
            <person name="Castanera R."/>
            <person name="Culley D."/>
            <person name="Daum C."/>
            <person name="Ezra D."/>
            <person name="Gonzalez J."/>
            <person name="Henrissat B."/>
            <person name="Kuo A."/>
            <person name="Liang C."/>
            <person name="Lipzen A."/>
            <person name="Lutzoni F."/>
            <person name="Magnuson J."/>
            <person name="Mondo S."/>
            <person name="Nolan M."/>
            <person name="Ohm R."/>
            <person name="Pangilinan J."/>
            <person name="Park H.-J."/>
            <person name="Ramirez L."/>
            <person name="Alfaro M."/>
            <person name="Sun H."/>
            <person name="Tritt A."/>
            <person name="Yoshinaga Y."/>
            <person name="Zwiers L.-H."/>
            <person name="Turgeon B."/>
            <person name="Goodwin S."/>
            <person name="Spatafora J."/>
            <person name="Crous P."/>
            <person name="Grigoriev I."/>
        </authorList>
    </citation>
    <scope>NUCLEOTIDE SEQUENCE</scope>
    <source>
        <strain evidence="2">ATCC 74209</strain>
    </source>
</reference>
<name>A0A9P4JGZ4_9PLEO</name>
<feature type="region of interest" description="Disordered" evidence="1">
    <location>
        <begin position="36"/>
        <end position="62"/>
    </location>
</feature>
<dbReference type="Proteomes" id="UP000799536">
    <property type="component" value="Unassembled WGS sequence"/>
</dbReference>
<feature type="compositionally biased region" description="Acidic residues" evidence="1">
    <location>
        <begin position="300"/>
        <end position="320"/>
    </location>
</feature>
<evidence type="ECO:0000313" key="2">
    <source>
        <dbReference type="EMBL" id="KAF2197029.1"/>
    </source>
</evidence>
<dbReference type="EMBL" id="ML994288">
    <property type="protein sequence ID" value="KAF2197029.1"/>
    <property type="molecule type" value="Genomic_DNA"/>
</dbReference>
<feature type="compositionally biased region" description="Basic residues" evidence="1">
    <location>
        <begin position="230"/>
        <end position="252"/>
    </location>
</feature>
<protein>
    <submittedName>
        <fullName evidence="2">Uncharacterized protein</fullName>
    </submittedName>
</protein>
<feature type="compositionally biased region" description="Basic and acidic residues" evidence="1">
    <location>
        <begin position="86"/>
        <end position="103"/>
    </location>
</feature>
<feature type="compositionally biased region" description="Polar residues" evidence="1">
    <location>
        <begin position="379"/>
        <end position="400"/>
    </location>
</feature>
<keyword evidence="3" id="KW-1185">Reference proteome</keyword>
<comment type="caution">
    <text evidence="2">The sequence shown here is derived from an EMBL/GenBank/DDBJ whole genome shotgun (WGS) entry which is preliminary data.</text>
</comment>
<evidence type="ECO:0000313" key="3">
    <source>
        <dbReference type="Proteomes" id="UP000799536"/>
    </source>
</evidence>
<dbReference type="OrthoDB" id="275715at2759"/>
<feature type="compositionally biased region" description="Polar residues" evidence="1">
    <location>
        <begin position="264"/>
        <end position="287"/>
    </location>
</feature>
<feature type="region of interest" description="Disordered" evidence="1">
    <location>
        <begin position="86"/>
        <end position="127"/>
    </location>
</feature>